<comment type="subcellular location">
    <subcellularLocation>
        <location evidence="1">Cell membrane</location>
        <topology evidence="1">Multi-pass membrane protein</topology>
    </subcellularLocation>
</comment>
<dbReference type="AlphaFoldDB" id="A0A1W1C2C7"/>
<feature type="transmembrane region" description="Helical" evidence="6">
    <location>
        <begin position="595"/>
        <end position="614"/>
    </location>
</feature>
<feature type="domain" description="SSD" evidence="7">
    <location>
        <begin position="636"/>
        <end position="745"/>
    </location>
</feature>
<gene>
    <name evidence="8" type="ORF">MNB_SM-6-328</name>
</gene>
<dbReference type="PROSITE" id="PS50156">
    <property type="entry name" value="SSD"/>
    <property type="match status" value="2"/>
</dbReference>
<evidence type="ECO:0000256" key="3">
    <source>
        <dbReference type="ARBA" id="ARBA00022692"/>
    </source>
</evidence>
<feature type="transmembrane region" description="Helical" evidence="6">
    <location>
        <begin position="694"/>
        <end position="715"/>
    </location>
</feature>
<feature type="transmembrane region" description="Helical" evidence="6">
    <location>
        <begin position="621"/>
        <end position="641"/>
    </location>
</feature>
<dbReference type="InterPro" id="IPR000731">
    <property type="entry name" value="SSD"/>
</dbReference>
<keyword evidence="5 6" id="KW-0472">Membrane</keyword>
<protein>
    <submittedName>
        <fullName evidence="8">Predicted exporter of the RND superfamily</fullName>
    </submittedName>
</protein>
<evidence type="ECO:0000256" key="6">
    <source>
        <dbReference type="SAM" id="Phobius"/>
    </source>
</evidence>
<evidence type="ECO:0000313" key="8">
    <source>
        <dbReference type="EMBL" id="SFV59949.1"/>
    </source>
</evidence>
<dbReference type="InterPro" id="IPR050545">
    <property type="entry name" value="Mycobact_MmpL"/>
</dbReference>
<evidence type="ECO:0000256" key="2">
    <source>
        <dbReference type="ARBA" id="ARBA00022475"/>
    </source>
</evidence>
<feature type="transmembrane region" description="Helical" evidence="6">
    <location>
        <begin position="721"/>
        <end position="747"/>
    </location>
</feature>
<dbReference type="PRINTS" id="PR00702">
    <property type="entry name" value="ACRIFLAVINRP"/>
</dbReference>
<dbReference type="Pfam" id="PF03176">
    <property type="entry name" value="MMPL"/>
    <property type="match status" value="2"/>
</dbReference>
<dbReference type="EMBL" id="FPHK01000043">
    <property type="protein sequence ID" value="SFV59949.1"/>
    <property type="molecule type" value="Genomic_DNA"/>
</dbReference>
<reference evidence="8" key="1">
    <citation type="submission" date="2016-10" db="EMBL/GenBank/DDBJ databases">
        <authorList>
            <person name="de Groot N.N."/>
        </authorList>
    </citation>
    <scope>NUCLEOTIDE SEQUENCE</scope>
</reference>
<name>A0A1W1C2C7_9ZZZZ</name>
<feature type="transmembrane region" description="Helical" evidence="6">
    <location>
        <begin position="12"/>
        <end position="30"/>
    </location>
</feature>
<feature type="transmembrane region" description="Helical" evidence="6">
    <location>
        <begin position="273"/>
        <end position="292"/>
    </location>
</feature>
<feature type="transmembrane region" description="Helical" evidence="6">
    <location>
        <begin position="339"/>
        <end position="363"/>
    </location>
</feature>
<feature type="domain" description="SSD" evidence="7">
    <location>
        <begin position="243"/>
        <end position="364"/>
    </location>
</feature>
<feature type="transmembrane region" description="Helical" evidence="6">
    <location>
        <begin position="396"/>
        <end position="414"/>
    </location>
</feature>
<dbReference type="PANTHER" id="PTHR33406">
    <property type="entry name" value="MEMBRANE PROTEIN MJ1562-RELATED"/>
    <property type="match status" value="1"/>
</dbReference>
<dbReference type="InterPro" id="IPR001036">
    <property type="entry name" value="Acrflvin-R"/>
</dbReference>
<dbReference type="InterPro" id="IPR004869">
    <property type="entry name" value="MMPL_dom"/>
</dbReference>
<dbReference type="GO" id="GO:0005886">
    <property type="term" value="C:plasma membrane"/>
    <property type="evidence" value="ECO:0007669"/>
    <property type="project" value="UniProtKB-SubCell"/>
</dbReference>
<keyword evidence="2" id="KW-1003">Cell membrane</keyword>
<feature type="transmembrane region" description="Helical" evidence="6">
    <location>
        <begin position="312"/>
        <end position="333"/>
    </location>
</feature>
<keyword evidence="4 6" id="KW-1133">Transmembrane helix</keyword>
<dbReference type="SUPFAM" id="SSF82866">
    <property type="entry name" value="Multidrug efflux transporter AcrB transmembrane domain"/>
    <property type="match status" value="2"/>
</dbReference>
<evidence type="ECO:0000256" key="1">
    <source>
        <dbReference type="ARBA" id="ARBA00004651"/>
    </source>
</evidence>
<feature type="transmembrane region" description="Helical" evidence="6">
    <location>
        <begin position="647"/>
        <end position="668"/>
    </location>
</feature>
<feature type="transmembrane region" description="Helical" evidence="6">
    <location>
        <begin position="191"/>
        <end position="208"/>
    </location>
</feature>
<evidence type="ECO:0000259" key="7">
    <source>
        <dbReference type="PROSITE" id="PS50156"/>
    </source>
</evidence>
<accession>A0A1W1C2C7</accession>
<dbReference type="Gene3D" id="1.20.1640.10">
    <property type="entry name" value="Multidrug efflux transporter AcrB transmembrane domain"/>
    <property type="match status" value="2"/>
</dbReference>
<proteinExistence type="predicted"/>
<keyword evidence="3 6" id="KW-0812">Transmembrane</keyword>
<dbReference type="GO" id="GO:0022857">
    <property type="term" value="F:transmembrane transporter activity"/>
    <property type="evidence" value="ECO:0007669"/>
    <property type="project" value="InterPro"/>
</dbReference>
<feature type="transmembrane region" description="Helical" evidence="6">
    <location>
        <begin position="214"/>
        <end position="232"/>
    </location>
</feature>
<feature type="transmembrane region" description="Helical" evidence="6">
    <location>
        <begin position="239"/>
        <end position="261"/>
    </location>
</feature>
<dbReference type="PANTHER" id="PTHR33406:SF12">
    <property type="entry name" value="BLR2997 PROTEIN"/>
    <property type="match status" value="1"/>
</dbReference>
<evidence type="ECO:0000256" key="5">
    <source>
        <dbReference type="ARBA" id="ARBA00023136"/>
    </source>
</evidence>
<organism evidence="8">
    <name type="scientific">hydrothermal vent metagenome</name>
    <dbReference type="NCBI Taxonomy" id="652676"/>
    <lineage>
        <taxon>unclassified sequences</taxon>
        <taxon>metagenomes</taxon>
        <taxon>ecological metagenomes</taxon>
    </lineage>
</organism>
<sequence>MQKYIDFLQRYNYLIIIGITIFVALLSLSLKNLAYEGSYKIWFDKDSKIIKDYEAFRSRFSGDDTFIVAFKDEKGIFTQKAVNTIIRLTKEFKKIEGVRKVDSLSNYQYISSEDDDIIVEDFLYGDENLSQKKQLALKDNLILNQLISKDAKTTMLALSLSEKLGSDEAVNIAVFNKLQTLLKKEAKRSGYKFYLTGIPAVTASLVTISQGDAMILMPLAVVVVVTFLFLIFRSVLGILVPSIVVVFTFLTVLSIQVLLGYKLNNFTVNIPSFITAIAIADAMHLYLAWVYYKLKGKKTKEALTQALSSNFVPMALTSFTTAVGFATLGQSAIEPIATLGIAITSGAVLAFILTVTLVPVIVLTRKEEYKVTPVKIINLTHVQGYGAFIKRNDKKIVLSFFIVMVVVSLGLFKLKVDSNSIKYFAKDTVVRSGADFVEKNLTGSMRYEIILDSQKKEGVKDPRFLQTIVVFEKAFKKHFANVRFTTSLKDIVVRMQKVINPDAKSTIPKDKNLVAQYLLLYSMSLPQGMELNDKIDTQERYLRLTINTNIVDTSKDLSMIKWIKNYFKTKTPYRADVQGQTAIFAYMQSSVTDTLIYSISMTLAIVALTMLLIFRNLKMLWLFLVPNIAPIIIVGGVMGLLGISVDIGVAISAAVILGIAVDDTIHFFSKYFESIKVRGFEETIDYIVSHSGNAMILTTLILSFTFAIFGVSSFVPNVNFAIVTVSALNIALLFDLVLLPALLSLYFKKQKETKM</sequence>
<evidence type="ECO:0000256" key="4">
    <source>
        <dbReference type="ARBA" id="ARBA00022989"/>
    </source>
</evidence>